<dbReference type="KEGG" id="btay:LAJ60_07750"/>
<accession>A0A9Q9DM22</accession>
<dbReference type="Proteomes" id="UP001056980">
    <property type="component" value="Chromosome"/>
</dbReference>
<dbReference type="RefSeq" id="WP_252619472.1">
    <property type="nucleotide sequence ID" value="NZ_CP083444.1"/>
</dbReference>
<evidence type="ECO:0000313" key="1">
    <source>
        <dbReference type="EMBL" id="USP02739.1"/>
    </source>
</evidence>
<sequence length="58" mass="6444">MAQALQCQVASAKDDFASENETVHGDLAAKMYGLAAHNLADEMYYRFLNNKGGEYDKK</sequence>
<proteinExistence type="predicted"/>
<evidence type="ECO:0000313" key="2">
    <source>
        <dbReference type="Proteomes" id="UP001056980"/>
    </source>
</evidence>
<gene>
    <name evidence="1" type="ORF">LAJ60_07750</name>
</gene>
<dbReference type="AlphaFoldDB" id="A0A9Q9DM22"/>
<organism evidence="1 2">
    <name type="scientific">Bartonella taylorii</name>
    <dbReference type="NCBI Taxonomy" id="33046"/>
    <lineage>
        <taxon>Bacteria</taxon>
        <taxon>Pseudomonadati</taxon>
        <taxon>Pseudomonadota</taxon>
        <taxon>Alphaproteobacteria</taxon>
        <taxon>Hyphomicrobiales</taxon>
        <taxon>Bartonellaceae</taxon>
        <taxon>Bartonella</taxon>
    </lineage>
</organism>
<reference evidence="1" key="1">
    <citation type="journal article" date="2022" name="Proc. Natl. Acad. Sci. U.S.A.">
        <title>Identification of the Bartonella autotransporter CFA as a protective antigen and hypervariable target of neutralizing antibodies in mice.</title>
        <authorList>
            <person name="Siewert L.K."/>
            <person name="Korotaev A."/>
            <person name="Sedzicki J."/>
            <person name="Fromm K."/>
            <person name="Pinschewer D.D."/>
            <person name="Dehio C."/>
        </authorList>
    </citation>
    <scope>NUCLEOTIDE SEQUENCE</scope>
    <source>
        <strain evidence="1">IBS296</strain>
    </source>
</reference>
<name>A0A9Q9DM22_BARTA</name>
<dbReference type="EMBL" id="CP083444">
    <property type="protein sequence ID" value="USP02739.1"/>
    <property type="molecule type" value="Genomic_DNA"/>
</dbReference>
<protein>
    <submittedName>
        <fullName evidence="1">Uncharacterized protein</fullName>
    </submittedName>
</protein>